<feature type="domain" description="BZIP" evidence="7">
    <location>
        <begin position="2"/>
        <end position="65"/>
    </location>
</feature>
<dbReference type="AlphaFoldDB" id="A0AAQ3K9U1"/>
<dbReference type="GO" id="GO:0000976">
    <property type="term" value="F:transcription cis-regulatory region binding"/>
    <property type="evidence" value="ECO:0007669"/>
    <property type="project" value="TreeGrafter"/>
</dbReference>
<dbReference type="InterPro" id="IPR045314">
    <property type="entry name" value="bZIP_plant_GBF1"/>
</dbReference>
<keyword evidence="3" id="KW-0238">DNA-binding</keyword>
<accession>A0AAQ3K9U1</accession>
<dbReference type="Pfam" id="PF00170">
    <property type="entry name" value="bZIP_1"/>
    <property type="match status" value="1"/>
</dbReference>
<dbReference type="InterPro" id="IPR046347">
    <property type="entry name" value="bZIP_sf"/>
</dbReference>
<dbReference type="GO" id="GO:0005634">
    <property type="term" value="C:nucleus"/>
    <property type="evidence" value="ECO:0007669"/>
    <property type="project" value="UniProtKB-SubCell"/>
</dbReference>
<evidence type="ECO:0000256" key="6">
    <source>
        <dbReference type="SAM" id="MobiDB-lite"/>
    </source>
</evidence>
<dbReference type="PROSITE" id="PS00036">
    <property type="entry name" value="BZIP_BASIC"/>
    <property type="match status" value="1"/>
</dbReference>
<dbReference type="GO" id="GO:0045893">
    <property type="term" value="P:positive regulation of DNA-templated transcription"/>
    <property type="evidence" value="ECO:0007669"/>
    <property type="project" value="TreeGrafter"/>
</dbReference>
<dbReference type="PANTHER" id="PTHR45764">
    <property type="entry name" value="BZIP TRANSCRIPTION FACTOR 44"/>
    <property type="match status" value="1"/>
</dbReference>
<evidence type="ECO:0000256" key="1">
    <source>
        <dbReference type="ARBA" id="ARBA00004123"/>
    </source>
</evidence>
<sequence length="123" mass="14209">MDERKQKRKISNRESARRSRMKKQRHLEDLVNKAAHLKAENGQMLTQVCALEQHHRRLESENAILRVEAADLTERLRSLNSVLRFAEEVNGVAMDVAEIPEPLLKPWQQPRPALPVMARALNT</sequence>
<dbReference type="GO" id="GO:0003700">
    <property type="term" value="F:DNA-binding transcription factor activity"/>
    <property type="evidence" value="ECO:0007669"/>
    <property type="project" value="InterPro"/>
</dbReference>
<dbReference type="EMBL" id="CP136893">
    <property type="protein sequence ID" value="WOL03263.1"/>
    <property type="molecule type" value="Genomic_DNA"/>
</dbReference>
<protein>
    <recommendedName>
        <fullName evidence="7">BZIP domain-containing protein</fullName>
    </recommendedName>
</protein>
<feature type="compositionally biased region" description="Basic and acidic residues" evidence="6">
    <location>
        <begin position="1"/>
        <end position="17"/>
    </location>
</feature>
<evidence type="ECO:0000256" key="2">
    <source>
        <dbReference type="ARBA" id="ARBA00023015"/>
    </source>
</evidence>
<keyword evidence="5" id="KW-0539">Nucleus</keyword>
<evidence type="ECO:0000259" key="7">
    <source>
        <dbReference type="PROSITE" id="PS50217"/>
    </source>
</evidence>
<dbReference type="Gene3D" id="1.20.5.170">
    <property type="match status" value="1"/>
</dbReference>
<proteinExistence type="predicted"/>
<dbReference type="SUPFAM" id="SSF57959">
    <property type="entry name" value="Leucine zipper domain"/>
    <property type="match status" value="1"/>
</dbReference>
<dbReference type="PROSITE" id="PS50217">
    <property type="entry name" value="BZIP"/>
    <property type="match status" value="1"/>
</dbReference>
<name>A0AAQ3K9U1_9LILI</name>
<organism evidence="8 9">
    <name type="scientific">Canna indica</name>
    <name type="common">Indian-shot</name>
    <dbReference type="NCBI Taxonomy" id="4628"/>
    <lineage>
        <taxon>Eukaryota</taxon>
        <taxon>Viridiplantae</taxon>
        <taxon>Streptophyta</taxon>
        <taxon>Embryophyta</taxon>
        <taxon>Tracheophyta</taxon>
        <taxon>Spermatophyta</taxon>
        <taxon>Magnoliopsida</taxon>
        <taxon>Liliopsida</taxon>
        <taxon>Zingiberales</taxon>
        <taxon>Cannaceae</taxon>
        <taxon>Canna</taxon>
    </lineage>
</organism>
<dbReference type="PANTHER" id="PTHR45764:SF38">
    <property type="entry name" value="BZIP TRANSCRIPTION FACTOR 44"/>
    <property type="match status" value="1"/>
</dbReference>
<feature type="region of interest" description="Disordered" evidence="6">
    <location>
        <begin position="1"/>
        <end position="25"/>
    </location>
</feature>
<dbReference type="InterPro" id="IPR004827">
    <property type="entry name" value="bZIP"/>
</dbReference>
<dbReference type="GO" id="GO:0046982">
    <property type="term" value="F:protein heterodimerization activity"/>
    <property type="evidence" value="ECO:0007669"/>
    <property type="project" value="UniProtKB-ARBA"/>
</dbReference>
<evidence type="ECO:0000313" key="8">
    <source>
        <dbReference type="EMBL" id="WOL03263.1"/>
    </source>
</evidence>
<dbReference type="Proteomes" id="UP001327560">
    <property type="component" value="Chromosome 4"/>
</dbReference>
<evidence type="ECO:0000256" key="3">
    <source>
        <dbReference type="ARBA" id="ARBA00023125"/>
    </source>
</evidence>
<reference evidence="8 9" key="1">
    <citation type="submission" date="2023-10" db="EMBL/GenBank/DDBJ databases">
        <title>Chromosome-scale genome assembly provides insights into flower coloration mechanisms of Canna indica.</title>
        <authorList>
            <person name="Li C."/>
        </authorList>
    </citation>
    <scope>NUCLEOTIDE SEQUENCE [LARGE SCALE GENOMIC DNA]</scope>
    <source>
        <tissue evidence="8">Flower</tissue>
    </source>
</reference>
<dbReference type="CDD" id="cd14702">
    <property type="entry name" value="bZIP_plant_GBF1"/>
    <property type="match status" value="1"/>
</dbReference>
<evidence type="ECO:0000313" key="9">
    <source>
        <dbReference type="Proteomes" id="UP001327560"/>
    </source>
</evidence>
<keyword evidence="2" id="KW-0805">Transcription regulation</keyword>
<dbReference type="FunFam" id="1.20.5.170:FF:000020">
    <property type="entry name" value="BZIP transcription factor"/>
    <property type="match status" value="1"/>
</dbReference>
<gene>
    <name evidence="8" type="ORF">Cni_G11983</name>
</gene>
<evidence type="ECO:0000256" key="4">
    <source>
        <dbReference type="ARBA" id="ARBA00023163"/>
    </source>
</evidence>
<comment type="subcellular location">
    <subcellularLocation>
        <location evidence="1">Nucleus</location>
    </subcellularLocation>
</comment>
<evidence type="ECO:0000256" key="5">
    <source>
        <dbReference type="ARBA" id="ARBA00023242"/>
    </source>
</evidence>
<keyword evidence="4" id="KW-0804">Transcription</keyword>
<dbReference type="SMART" id="SM00338">
    <property type="entry name" value="BRLZ"/>
    <property type="match status" value="1"/>
</dbReference>
<keyword evidence="9" id="KW-1185">Reference proteome</keyword>